<dbReference type="SUPFAM" id="SSF46785">
    <property type="entry name" value="Winged helix' DNA-binding domain"/>
    <property type="match status" value="1"/>
</dbReference>
<dbReference type="EMBL" id="VWXX01000022">
    <property type="protein sequence ID" value="KAA6184260.1"/>
    <property type="molecule type" value="Genomic_DNA"/>
</dbReference>
<keyword evidence="2" id="KW-1185">Reference proteome</keyword>
<accession>A0A5M8FJU3</accession>
<dbReference type="Proteomes" id="UP000322981">
    <property type="component" value="Unassembled WGS sequence"/>
</dbReference>
<comment type="caution">
    <text evidence="1">The sequence shown here is derived from an EMBL/GenBank/DDBJ whole genome shotgun (WGS) entry which is preliminary data.</text>
</comment>
<evidence type="ECO:0000313" key="1">
    <source>
        <dbReference type="EMBL" id="KAA6184260.1"/>
    </source>
</evidence>
<gene>
    <name evidence="1" type="ORF">F2Q65_12945</name>
</gene>
<name>A0A5M8FJU3_9GAMM</name>
<sequence length="82" mass="9329">MEVREYLRGIPYGEALFERYLAAKELVRLHQDARTAFLMKRLHPGHGAAARVMDRLEISTVVAPACRGSMRTAVKRRCCRGN</sequence>
<reference evidence="1 2" key="1">
    <citation type="submission" date="2019-09" db="EMBL/GenBank/DDBJ databases">
        <title>Whole-genome sequence of the purple sulfur bacterium Thiohalocapsa marina DSM 19078.</title>
        <authorList>
            <person name="Kyndt J.A."/>
            <person name="Meyer T.E."/>
        </authorList>
    </citation>
    <scope>NUCLEOTIDE SEQUENCE [LARGE SCALE GENOMIC DNA]</scope>
    <source>
        <strain evidence="1 2">DSM 19078</strain>
    </source>
</reference>
<dbReference type="AlphaFoldDB" id="A0A5M8FJU3"/>
<protein>
    <recommendedName>
        <fullName evidence="3">Transposase</fullName>
    </recommendedName>
</protein>
<proteinExistence type="predicted"/>
<organism evidence="1 2">
    <name type="scientific">Thiohalocapsa marina</name>
    <dbReference type="NCBI Taxonomy" id="424902"/>
    <lineage>
        <taxon>Bacteria</taxon>
        <taxon>Pseudomonadati</taxon>
        <taxon>Pseudomonadota</taxon>
        <taxon>Gammaproteobacteria</taxon>
        <taxon>Chromatiales</taxon>
        <taxon>Chromatiaceae</taxon>
        <taxon>Thiohalocapsa</taxon>
    </lineage>
</organism>
<dbReference type="InterPro" id="IPR036390">
    <property type="entry name" value="WH_DNA-bd_sf"/>
</dbReference>
<dbReference type="Gene3D" id="1.10.10.10">
    <property type="entry name" value="Winged helix-like DNA-binding domain superfamily/Winged helix DNA-binding domain"/>
    <property type="match status" value="1"/>
</dbReference>
<evidence type="ECO:0008006" key="3">
    <source>
        <dbReference type="Google" id="ProtNLM"/>
    </source>
</evidence>
<dbReference type="InterPro" id="IPR036388">
    <property type="entry name" value="WH-like_DNA-bd_sf"/>
</dbReference>
<evidence type="ECO:0000313" key="2">
    <source>
        <dbReference type="Proteomes" id="UP000322981"/>
    </source>
</evidence>